<dbReference type="SUPFAM" id="SSF48726">
    <property type="entry name" value="Immunoglobulin"/>
    <property type="match status" value="1"/>
</dbReference>
<name>A0A4W3GFG8_CALMI</name>
<evidence type="ECO:0000313" key="4">
    <source>
        <dbReference type="Proteomes" id="UP000314986"/>
    </source>
</evidence>
<dbReference type="PANTHER" id="PTHR23411">
    <property type="entry name" value="TAPASIN"/>
    <property type="match status" value="1"/>
</dbReference>
<evidence type="ECO:0000313" key="3">
    <source>
        <dbReference type="Ensembl" id="ENSCMIP00000002113.1"/>
    </source>
</evidence>
<evidence type="ECO:0000259" key="2">
    <source>
        <dbReference type="PROSITE" id="PS50835"/>
    </source>
</evidence>
<evidence type="ECO:0000256" key="1">
    <source>
        <dbReference type="ARBA" id="ARBA00023180"/>
    </source>
</evidence>
<reference evidence="3" key="5">
    <citation type="submission" date="2025-09" db="UniProtKB">
        <authorList>
            <consortium name="Ensembl"/>
        </authorList>
    </citation>
    <scope>IDENTIFICATION</scope>
</reference>
<dbReference type="SMART" id="SM00407">
    <property type="entry name" value="IGc1"/>
    <property type="match status" value="1"/>
</dbReference>
<dbReference type="PROSITE" id="PS50835">
    <property type="entry name" value="IG_LIKE"/>
    <property type="match status" value="1"/>
</dbReference>
<dbReference type="InterPro" id="IPR036179">
    <property type="entry name" value="Ig-like_dom_sf"/>
</dbReference>
<dbReference type="FunCoup" id="A0A4W3GFG8">
    <property type="interactions" value="4"/>
</dbReference>
<feature type="domain" description="Ig-like" evidence="2">
    <location>
        <begin position="59"/>
        <end position="153"/>
    </location>
</feature>
<reference evidence="3" key="4">
    <citation type="submission" date="2025-08" db="UniProtKB">
        <authorList>
            <consortium name="Ensembl"/>
        </authorList>
    </citation>
    <scope>IDENTIFICATION</scope>
</reference>
<reference evidence="4" key="3">
    <citation type="journal article" date="2014" name="Nature">
        <title>Elephant shark genome provides unique insights into gnathostome evolution.</title>
        <authorList>
            <consortium name="International Elephant Shark Genome Sequencing Consortium"/>
            <person name="Venkatesh B."/>
            <person name="Lee A.P."/>
            <person name="Ravi V."/>
            <person name="Maurya A.K."/>
            <person name="Lian M.M."/>
            <person name="Swann J.B."/>
            <person name="Ohta Y."/>
            <person name="Flajnik M.F."/>
            <person name="Sutoh Y."/>
            <person name="Kasahara M."/>
            <person name="Hoon S."/>
            <person name="Gangu V."/>
            <person name="Roy S.W."/>
            <person name="Irimia M."/>
            <person name="Korzh V."/>
            <person name="Kondrychyn I."/>
            <person name="Lim Z.W."/>
            <person name="Tay B.H."/>
            <person name="Tohari S."/>
            <person name="Kong K.W."/>
            <person name="Ho S."/>
            <person name="Lorente-Galdos B."/>
            <person name="Quilez J."/>
            <person name="Marques-Bonet T."/>
            <person name="Raney B.J."/>
            <person name="Ingham P.W."/>
            <person name="Tay A."/>
            <person name="Hillier L.W."/>
            <person name="Minx P."/>
            <person name="Boehm T."/>
            <person name="Wilson R.K."/>
            <person name="Brenner S."/>
            <person name="Warren W.C."/>
        </authorList>
    </citation>
    <scope>NUCLEOTIDE SEQUENCE [LARGE SCALE GENOMIC DNA]</scope>
</reference>
<accession>A0A4W3GFG8</accession>
<dbReference type="InterPro" id="IPR003597">
    <property type="entry name" value="Ig_C1-set"/>
</dbReference>
<dbReference type="InterPro" id="IPR050380">
    <property type="entry name" value="Immune_Resp_Modulators"/>
</dbReference>
<keyword evidence="1" id="KW-0325">Glycoprotein</keyword>
<dbReference type="Gene3D" id="2.60.40.10">
    <property type="entry name" value="Immunoglobulins"/>
    <property type="match status" value="1"/>
</dbReference>
<dbReference type="Pfam" id="PF07654">
    <property type="entry name" value="C1-set"/>
    <property type="match status" value="1"/>
</dbReference>
<dbReference type="AlphaFoldDB" id="A0A4W3GFG8"/>
<dbReference type="InParanoid" id="A0A4W3GFG8"/>
<proteinExistence type="predicted"/>
<dbReference type="InterPro" id="IPR013783">
    <property type="entry name" value="Ig-like_fold"/>
</dbReference>
<protein>
    <recommendedName>
        <fullName evidence="2">Ig-like domain-containing protein</fullName>
    </recommendedName>
</protein>
<sequence>CIVILIYRECCRCQSASGPLIDPSQGAASSAQLHCGIQRGADICSWAIDFQCMIYLAKPQISVSADPENGTSGIQTLTCVAAGFFPRDLNVSWMVAGDVPHETESASLTVNSDGTFTMSSRLSLQIPDWHLGSAVTCQIQHITLIPPGTERISFPPGKSFRFTLKGLHSTVLHSVPNCYDYEGS</sequence>
<dbReference type="GeneTree" id="ENSGT00970000198339"/>
<reference evidence="4" key="2">
    <citation type="journal article" date="2007" name="PLoS Biol.">
        <title>Survey sequencing and comparative analysis of the elephant shark (Callorhinchus milii) genome.</title>
        <authorList>
            <person name="Venkatesh B."/>
            <person name="Kirkness E.F."/>
            <person name="Loh Y.H."/>
            <person name="Halpern A.L."/>
            <person name="Lee A.P."/>
            <person name="Johnson J."/>
            <person name="Dandona N."/>
            <person name="Viswanathan L.D."/>
            <person name="Tay A."/>
            <person name="Venter J.C."/>
            <person name="Strausberg R.L."/>
            <person name="Brenner S."/>
        </authorList>
    </citation>
    <scope>NUCLEOTIDE SEQUENCE [LARGE SCALE GENOMIC DNA]</scope>
</reference>
<keyword evidence="4" id="KW-1185">Reference proteome</keyword>
<organism evidence="3 4">
    <name type="scientific">Callorhinchus milii</name>
    <name type="common">Ghost shark</name>
    <dbReference type="NCBI Taxonomy" id="7868"/>
    <lineage>
        <taxon>Eukaryota</taxon>
        <taxon>Metazoa</taxon>
        <taxon>Chordata</taxon>
        <taxon>Craniata</taxon>
        <taxon>Vertebrata</taxon>
        <taxon>Chondrichthyes</taxon>
        <taxon>Holocephali</taxon>
        <taxon>Chimaeriformes</taxon>
        <taxon>Callorhinchidae</taxon>
        <taxon>Callorhinchus</taxon>
    </lineage>
</organism>
<dbReference type="Proteomes" id="UP000314986">
    <property type="component" value="Unassembled WGS sequence"/>
</dbReference>
<dbReference type="CDD" id="cd00098">
    <property type="entry name" value="IgC1"/>
    <property type="match status" value="1"/>
</dbReference>
<reference evidence="4" key="1">
    <citation type="journal article" date="2006" name="Science">
        <title>Ancient noncoding elements conserved in the human genome.</title>
        <authorList>
            <person name="Venkatesh B."/>
            <person name="Kirkness E.F."/>
            <person name="Loh Y.H."/>
            <person name="Halpern A.L."/>
            <person name="Lee A.P."/>
            <person name="Johnson J."/>
            <person name="Dandona N."/>
            <person name="Viswanathan L.D."/>
            <person name="Tay A."/>
            <person name="Venter J.C."/>
            <person name="Strausberg R.L."/>
            <person name="Brenner S."/>
        </authorList>
    </citation>
    <scope>NUCLEOTIDE SEQUENCE [LARGE SCALE GENOMIC DNA]</scope>
</reference>
<dbReference type="Ensembl" id="ENSCMIT00000002193.1">
    <property type="protein sequence ID" value="ENSCMIP00000002113.1"/>
    <property type="gene ID" value="ENSCMIG00000001282.1"/>
</dbReference>
<dbReference type="InterPro" id="IPR007110">
    <property type="entry name" value="Ig-like_dom"/>
</dbReference>